<protein>
    <submittedName>
        <fullName evidence="2">Uncharacterized protein</fullName>
    </submittedName>
</protein>
<keyword evidence="1" id="KW-1133">Transmembrane helix</keyword>
<keyword evidence="1" id="KW-0472">Membrane</keyword>
<keyword evidence="1" id="KW-0812">Transmembrane</keyword>
<keyword evidence="3" id="KW-1185">Reference proteome</keyword>
<evidence type="ECO:0000313" key="2">
    <source>
        <dbReference type="EMBL" id="MDO7881608.1"/>
    </source>
</evidence>
<comment type="caution">
    <text evidence="2">The sequence shown here is derived from an EMBL/GenBank/DDBJ whole genome shotgun (WGS) entry which is preliminary data.</text>
</comment>
<dbReference type="Proteomes" id="UP001241072">
    <property type="component" value="Unassembled WGS sequence"/>
</dbReference>
<feature type="transmembrane region" description="Helical" evidence="1">
    <location>
        <begin position="100"/>
        <end position="125"/>
    </location>
</feature>
<gene>
    <name evidence="2" type="ORF">Q5716_05130</name>
</gene>
<feature type="transmembrane region" description="Helical" evidence="1">
    <location>
        <begin position="65"/>
        <end position="93"/>
    </location>
</feature>
<organism evidence="2 3">
    <name type="scientific">Antiquaquibacter soli</name>
    <dbReference type="NCBI Taxonomy" id="3064523"/>
    <lineage>
        <taxon>Bacteria</taxon>
        <taxon>Bacillati</taxon>
        <taxon>Actinomycetota</taxon>
        <taxon>Actinomycetes</taxon>
        <taxon>Micrococcales</taxon>
        <taxon>Microbacteriaceae</taxon>
        <taxon>Antiquaquibacter</taxon>
    </lineage>
</organism>
<accession>A0ABT9BKQ9</accession>
<evidence type="ECO:0000313" key="3">
    <source>
        <dbReference type="Proteomes" id="UP001241072"/>
    </source>
</evidence>
<proteinExistence type="predicted"/>
<sequence>MTSAASSPRTPRPVALVVIDIVASILLLFFAASLALVVITTATAYQGLTAECGSGPFEGITCNGTVLGIVTIGMIVIAVLATFLAVGFVIVNLIRRRYTFYWPVGAIVIMIVATWIGSWIAGMIAP</sequence>
<reference evidence="2 3" key="1">
    <citation type="submission" date="2023-07" db="EMBL/GenBank/DDBJ databases">
        <title>Protaetiibacter sp. nov WY-16 isolated from soil.</title>
        <authorList>
            <person name="Liu B."/>
            <person name="Wan Y."/>
        </authorList>
    </citation>
    <scope>NUCLEOTIDE SEQUENCE [LARGE SCALE GENOMIC DNA]</scope>
    <source>
        <strain evidence="2 3">WY-16</strain>
    </source>
</reference>
<dbReference type="RefSeq" id="WP_305002016.1">
    <property type="nucleotide sequence ID" value="NZ_JAUQUB010000001.1"/>
</dbReference>
<dbReference type="EMBL" id="JAUQUB010000001">
    <property type="protein sequence ID" value="MDO7881608.1"/>
    <property type="molecule type" value="Genomic_DNA"/>
</dbReference>
<feature type="transmembrane region" description="Helical" evidence="1">
    <location>
        <begin position="21"/>
        <end position="45"/>
    </location>
</feature>
<evidence type="ECO:0000256" key="1">
    <source>
        <dbReference type="SAM" id="Phobius"/>
    </source>
</evidence>
<name>A0ABT9BKQ9_9MICO</name>